<gene>
    <name evidence="1" type="ordered locus">MYPU_3490</name>
</gene>
<evidence type="ECO:0000313" key="2">
    <source>
        <dbReference type="Proteomes" id="UP000000528"/>
    </source>
</evidence>
<dbReference type="AlphaFoldDB" id="Q98QL2"/>
<evidence type="ECO:0000313" key="1">
    <source>
        <dbReference type="EMBL" id="CAC13522.1"/>
    </source>
</evidence>
<dbReference type="HOGENOM" id="CLU_1169642_0_0_14"/>
<dbReference type="STRING" id="272635.gene:17576940"/>
<dbReference type="EMBL" id="AL445564">
    <property type="protein sequence ID" value="CAC13522.1"/>
    <property type="molecule type" value="Genomic_DNA"/>
</dbReference>
<reference evidence="1 2" key="1">
    <citation type="journal article" date="2001" name="Nucleic Acids Res.">
        <title>The complete genome sequence of the murine respiratory pathogen Mycoplasma pulmonis.</title>
        <authorList>
            <person name="Chambaud I."/>
            <person name="Heilig R."/>
            <person name="Ferris S."/>
            <person name="Barbe V."/>
            <person name="Samson D."/>
            <person name="Galisson F."/>
            <person name="Moszer I."/>
            <person name="Dybvig K."/>
            <person name="Wroblewski H."/>
            <person name="Viari A."/>
            <person name="Rocha E.P.C."/>
            <person name="Blanchard A."/>
        </authorList>
    </citation>
    <scope>NUCLEOTIDE SEQUENCE [LARGE SCALE GENOMIC DNA]</scope>
    <source>
        <strain evidence="1 2">UAB CTIP</strain>
    </source>
</reference>
<keyword evidence="2" id="KW-1185">Reference proteome</keyword>
<name>Q98QL2_MYCPU</name>
<dbReference type="Proteomes" id="UP000000528">
    <property type="component" value="Chromosome"/>
</dbReference>
<dbReference type="PIR" id="E90555">
    <property type="entry name" value="E90555"/>
</dbReference>
<organism evidence="2">
    <name type="scientific">Mycoplasmopsis pulmonis (strain UAB CTIP)</name>
    <name type="common">Mycoplasma pulmonis</name>
    <dbReference type="NCBI Taxonomy" id="272635"/>
    <lineage>
        <taxon>Bacteria</taxon>
        <taxon>Bacillati</taxon>
        <taxon>Mycoplasmatota</taxon>
        <taxon>Mycoplasmoidales</taxon>
        <taxon>Metamycoplasmataceae</taxon>
        <taxon>Mycoplasmopsis</taxon>
    </lineage>
</organism>
<accession>Q98QL2</accession>
<dbReference type="KEGG" id="mpu:MYPU_3490"/>
<dbReference type="BioCyc" id="MPUL272635:G1GT6-349-MONOMER"/>
<proteinExistence type="predicted"/>
<sequence>MWWSNFFKKKTKIFDGNFEDSNFKFNVLNPLKIQSLFYEGQKLINSITFYPCKVPVLKSLFSKSIVEVNQEDALIFPEVFKFIYEKKSKKTFLFANGNFKNSQSIEVRQNYVFEKEKNLFSISARINSNLKSYYGIGLEIDLNNFKEIKIFDKNHSEINANLKESKEQNKEIDDYLIIYFESFKIKIKSSWVYLKLNENILNLELAQKFNKNIMQRSWIIDGNNKNFNVISFEFSKI</sequence>
<dbReference type="RefSeq" id="WP_010925153.1">
    <property type="nucleotide sequence ID" value="NC_002771.1"/>
</dbReference>
<protein>
    <submittedName>
        <fullName evidence="1">Uncharacterized protein</fullName>
    </submittedName>
</protein>